<gene>
    <name evidence="1" type="ORF">A6F68_01972</name>
</gene>
<dbReference type="PATRIC" id="fig|692370.5.peg.1988"/>
<dbReference type="AlphaFoldDB" id="A0A1B2AE89"/>
<dbReference type="EMBL" id="CP016591">
    <property type="protein sequence ID" value="ANY20480.1"/>
    <property type="molecule type" value="Genomic_DNA"/>
</dbReference>
<dbReference type="Proteomes" id="UP000092932">
    <property type="component" value="Chromosome"/>
</dbReference>
<dbReference type="KEGG" id="ado:A6F68_01972"/>
<evidence type="ECO:0008006" key="3">
    <source>
        <dbReference type="Google" id="ProtNLM"/>
    </source>
</evidence>
<name>A0A1B2AE89_9SPHN</name>
<evidence type="ECO:0000313" key="1">
    <source>
        <dbReference type="EMBL" id="ANY20480.1"/>
    </source>
</evidence>
<reference evidence="1 2" key="1">
    <citation type="submission" date="2016-07" db="EMBL/GenBank/DDBJ databases">
        <title>Complete genome sequence of Altererythrobacter dongtanensis KCTC 22672, a type strain with esterase isolated from tidal flat.</title>
        <authorList>
            <person name="Cheng H."/>
            <person name="Wu Y.-H."/>
            <person name="Zhou P."/>
            <person name="Huo Y.-Y."/>
            <person name="Wang C.-S."/>
            <person name="Xu X.-W."/>
        </authorList>
    </citation>
    <scope>NUCLEOTIDE SEQUENCE [LARGE SCALE GENOMIC DNA]</scope>
    <source>
        <strain evidence="1 2">KCTC 22672</strain>
    </source>
</reference>
<dbReference type="STRING" id="692370.A6F68_01972"/>
<evidence type="ECO:0000313" key="2">
    <source>
        <dbReference type="Proteomes" id="UP000092932"/>
    </source>
</evidence>
<keyword evidence="2" id="KW-1185">Reference proteome</keyword>
<sequence length="129" mass="14123">MFPNGRDTQVARSKIEKLYNGCAVRENWMPLKGAGGGSLTGYDPTTKRWTQTWIGSAPGPVYFTGGPVSGGMILTGEWKGSGPKGEDGLTRMSYSRQPDGAVRQHGEFSADHGLTWQTSFDLIYRPHKE</sequence>
<proteinExistence type="predicted"/>
<protein>
    <recommendedName>
        <fullName evidence="3">DUF1579 domain-containing protein</fullName>
    </recommendedName>
</protein>
<accession>A0A1B2AE89</accession>
<organism evidence="1 2">
    <name type="scientific">Tsuneonella dongtanensis</name>
    <dbReference type="NCBI Taxonomy" id="692370"/>
    <lineage>
        <taxon>Bacteria</taxon>
        <taxon>Pseudomonadati</taxon>
        <taxon>Pseudomonadota</taxon>
        <taxon>Alphaproteobacteria</taxon>
        <taxon>Sphingomonadales</taxon>
        <taxon>Erythrobacteraceae</taxon>
        <taxon>Tsuneonella</taxon>
    </lineage>
</organism>